<feature type="compositionally biased region" description="Polar residues" evidence="6">
    <location>
        <begin position="267"/>
        <end position="286"/>
    </location>
</feature>
<dbReference type="AlphaFoldDB" id="A0A0N1HGB7"/>
<dbReference type="OrthoDB" id="413008at2759"/>
<comment type="similarity">
    <text evidence="5">Belongs to the ThrE exporter (TC 2.A.79) family.</text>
</comment>
<sequence>MASDGRQGSSASTPDNDNGGARSARLKSALRPQRVNFSLGGESPPEDAPASTTAAAAAEKARHNANQLYSDLSRSGSLEDLSNPSTRESAMHDTAPLRTDGMDESSLSKLLPWTSRKYSRRSKKSVAEPDSPPLRPLNDYPIRLNDLPLSSFDKPERPYDLDEDTDDSDGEDLKPLERQQNAEYMEEATRLVRTMTRARPKNSNRDPRSGTRTPALDKHVHDVDYLPPPQQYKPSVLGALLTSRLNELQQHGHRRGDFYNDYVGDTASPSGSRTPERSSAGSSGRVTPSRKPKWYDKPEPGNATAALLAQAGVSSIAPSLPGASTPNSSRRPGLPRSRSSGMISSAVNIIKNGASSLRPPAREASDHIVTINAVADILARRRYLTKLCRAFMEYGAPTHRLEEYMNYSARALCMNAQFLYMPGAMICTFIDETTYSTDLEMIRTNQGLDFGRLKDAFDVYKMVIHDKTQPAEASRQLDEIANSTRQHSTWFRIFIFGLAAVCVSPFAFSGRPVDFGPIFLMGAVTGFLQLQIVPRSSQFSHVFEVFAAVLTAFVARGLGSIRHNNQSVFCFSALAQSSIALILPGYIVLNAALELQSKNLLSGSVRMVYAIIYTLFLGFGLLIGTVIYGLVDKNATTDVTCNVPVYWNPTHLNAKLLYTRFIWVPLFACCLAIINQAKWKQLPMMAFVATAGYQANFWVSTRLASNIQVANAIGAFVIGAIANLYSRMFHGLAAAAMLPAIFVMVPSGLAASGTLVAGINSSEQITNNATGISIINNGTQGFLQAQDDPNSVYGGTIFNVGYGMVQVAIGISVGLYLSALIVYPYGKRKSGLFSF</sequence>
<evidence type="ECO:0000256" key="3">
    <source>
        <dbReference type="ARBA" id="ARBA00022989"/>
    </source>
</evidence>
<evidence type="ECO:0000256" key="4">
    <source>
        <dbReference type="ARBA" id="ARBA00023136"/>
    </source>
</evidence>
<feature type="compositionally biased region" description="Acidic residues" evidence="6">
    <location>
        <begin position="161"/>
        <end position="170"/>
    </location>
</feature>
<evidence type="ECO:0000313" key="10">
    <source>
        <dbReference type="EMBL" id="KPI44624.1"/>
    </source>
</evidence>
<dbReference type="GO" id="GO:0016020">
    <property type="term" value="C:membrane"/>
    <property type="evidence" value="ECO:0007669"/>
    <property type="project" value="UniProtKB-SubCell"/>
</dbReference>
<feature type="compositionally biased region" description="Polar residues" evidence="6">
    <location>
        <begin position="64"/>
        <end position="88"/>
    </location>
</feature>
<evidence type="ECO:0000256" key="7">
    <source>
        <dbReference type="SAM" id="Phobius"/>
    </source>
</evidence>
<dbReference type="GO" id="GO:0022857">
    <property type="term" value="F:transmembrane transporter activity"/>
    <property type="evidence" value="ECO:0007669"/>
    <property type="project" value="InterPro"/>
</dbReference>
<feature type="region of interest" description="Disordered" evidence="6">
    <location>
        <begin position="253"/>
        <end position="301"/>
    </location>
</feature>
<dbReference type="InterPro" id="IPR010619">
    <property type="entry name" value="ThrE-like_N"/>
</dbReference>
<evidence type="ECO:0000259" key="9">
    <source>
        <dbReference type="Pfam" id="PF12821"/>
    </source>
</evidence>
<feature type="transmembrane region" description="Helical" evidence="7">
    <location>
        <begin position="567"/>
        <end position="587"/>
    </location>
</feature>
<gene>
    <name evidence="10" type="ORF">AB675_8375</name>
</gene>
<dbReference type="GeneID" id="28740695"/>
<protein>
    <recommendedName>
        <fullName evidence="12">Pheromone-regulated membrane protein 10</fullName>
    </recommendedName>
</protein>
<keyword evidence="2 7" id="KW-0812">Transmembrane</keyword>
<accession>A0A0N1HGB7</accession>
<proteinExistence type="inferred from homology"/>
<feature type="transmembrane region" description="Helical" evidence="7">
    <location>
        <begin position="657"/>
        <end position="677"/>
    </location>
</feature>
<evidence type="ECO:0000256" key="6">
    <source>
        <dbReference type="SAM" id="MobiDB-lite"/>
    </source>
</evidence>
<dbReference type="RefSeq" id="XP_018004587.1">
    <property type="nucleotide sequence ID" value="XM_018148815.1"/>
</dbReference>
<feature type="transmembrane region" description="Helical" evidence="7">
    <location>
        <begin position="800"/>
        <end position="823"/>
    </location>
</feature>
<feature type="region of interest" description="Disordered" evidence="6">
    <location>
        <begin position="317"/>
        <end position="340"/>
    </location>
</feature>
<dbReference type="Proteomes" id="UP000038010">
    <property type="component" value="Unassembled WGS sequence"/>
</dbReference>
<feature type="transmembrane region" description="Helical" evidence="7">
    <location>
        <begin position="707"/>
        <end position="725"/>
    </location>
</feature>
<feature type="compositionally biased region" description="Basic and acidic residues" evidence="6">
    <location>
        <begin position="203"/>
        <end position="224"/>
    </location>
</feature>
<organism evidence="10 11">
    <name type="scientific">Cyphellophora attinorum</name>
    <dbReference type="NCBI Taxonomy" id="1664694"/>
    <lineage>
        <taxon>Eukaryota</taxon>
        <taxon>Fungi</taxon>
        <taxon>Dikarya</taxon>
        <taxon>Ascomycota</taxon>
        <taxon>Pezizomycotina</taxon>
        <taxon>Eurotiomycetes</taxon>
        <taxon>Chaetothyriomycetidae</taxon>
        <taxon>Chaetothyriales</taxon>
        <taxon>Cyphellophoraceae</taxon>
        <taxon>Cyphellophora</taxon>
    </lineage>
</organism>
<dbReference type="InterPro" id="IPR051361">
    <property type="entry name" value="ThrE/Ser_Exporter"/>
</dbReference>
<name>A0A0N1HGB7_9EURO</name>
<reference evidence="10 11" key="1">
    <citation type="submission" date="2015-06" db="EMBL/GenBank/DDBJ databases">
        <title>Draft genome of the ant-associated black yeast Phialophora attae CBS 131958.</title>
        <authorList>
            <person name="Moreno L.F."/>
            <person name="Stielow B.J."/>
            <person name="de Hoog S."/>
            <person name="Vicente V.A."/>
            <person name="Weiss V.A."/>
            <person name="de Vries M."/>
            <person name="Cruz L.M."/>
            <person name="Souza E.M."/>
        </authorList>
    </citation>
    <scope>NUCLEOTIDE SEQUENCE [LARGE SCALE GENOMIC DNA]</scope>
    <source>
        <strain evidence="10 11">CBS 131958</strain>
    </source>
</reference>
<feature type="compositionally biased region" description="Polar residues" evidence="6">
    <location>
        <begin position="317"/>
        <end position="327"/>
    </location>
</feature>
<dbReference type="InterPro" id="IPR024528">
    <property type="entry name" value="ThrE_2"/>
</dbReference>
<keyword evidence="11" id="KW-1185">Reference proteome</keyword>
<dbReference type="PANTHER" id="PTHR31082:SF4">
    <property type="entry name" value="PHEROMONE-REGULATED MEMBRANE PROTEIN 10"/>
    <property type="match status" value="1"/>
</dbReference>
<evidence type="ECO:0008006" key="12">
    <source>
        <dbReference type="Google" id="ProtNLM"/>
    </source>
</evidence>
<comment type="subcellular location">
    <subcellularLocation>
        <location evidence="1">Membrane</location>
        <topology evidence="1">Multi-pass membrane protein</topology>
    </subcellularLocation>
</comment>
<dbReference type="Pfam" id="PF12821">
    <property type="entry name" value="ThrE_2"/>
    <property type="match status" value="1"/>
</dbReference>
<feature type="domain" description="Threonine/serine exporter-like N-terminal" evidence="8">
    <location>
        <begin position="383"/>
        <end position="627"/>
    </location>
</feature>
<feature type="region of interest" description="Disordered" evidence="6">
    <location>
        <begin position="1"/>
        <end position="231"/>
    </location>
</feature>
<evidence type="ECO:0000256" key="5">
    <source>
        <dbReference type="ARBA" id="ARBA00034125"/>
    </source>
</evidence>
<feature type="transmembrane region" description="Helical" evidence="7">
    <location>
        <begin position="607"/>
        <end position="631"/>
    </location>
</feature>
<feature type="compositionally biased region" description="Low complexity" evidence="6">
    <location>
        <begin position="328"/>
        <end position="340"/>
    </location>
</feature>
<feature type="transmembrane region" description="Helical" evidence="7">
    <location>
        <begin position="490"/>
        <end position="508"/>
    </location>
</feature>
<dbReference type="VEuPathDB" id="FungiDB:AB675_8375"/>
<evidence type="ECO:0000259" key="8">
    <source>
        <dbReference type="Pfam" id="PF06738"/>
    </source>
</evidence>
<feature type="transmembrane region" description="Helical" evidence="7">
    <location>
        <begin position="538"/>
        <end position="555"/>
    </location>
</feature>
<dbReference type="PANTHER" id="PTHR31082">
    <property type="entry name" value="PHEROMONE-REGULATED MEMBRANE PROTEIN 10"/>
    <property type="match status" value="1"/>
</dbReference>
<keyword evidence="3 7" id="KW-1133">Transmembrane helix</keyword>
<feature type="domain" description="Threonine/Serine exporter ThrE" evidence="9">
    <location>
        <begin position="661"/>
        <end position="820"/>
    </location>
</feature>
<evidence type="ECO:0000313" key="11">
    <source>
        <dbReference type="Proteomes" id="UP000038010"/>
    </source>
</evidence>
<evidence type="ECO:0000256" key="1">
    <source>
        <dbReference type="ARBA" id="ARBA00004141"/>
    </source>
</evidence>
<feature type="compositionally biased region" description="Polar residues" evidence="6">
    <location>
        <begin position="1"/>
        <end position="16"/>
    </location>
</feature>
<feature type="transmembrane region" description="Helical" evidence="7">
    <location>
        <begin position="732"/>
        <end position="759"/>
    </location>
</feature>
<dbReference type="Pfam" id="PF06738">
    <property type="entry name" value="ThrE"/>
    <property type="match status" value="1"/>
</dbReference>
<comment type="caution">
    <text evidence="10">The sequence shown here is derived from an EMBL/GenBank/DDBJ whole genome shotgun (WGS) entry which is preliminary data.</text>
</comment>
<feature type="compositionally biased region" description="Low complexity" evidence="6">
    <location>
        <begin position="48"/>
        <end position="58"/>
    </location>
</feature>
<evidence type="ECO:0000256" key="2">
    <source>
        <dbReference type="ARBA" id="ARBA00022692"/>
    </source>
</evidence>
<feature type="transmembrane region" description="Helical" evidence="7">
    <location>
        <begin position="515"/>
        <end position="532"/>
    </location>
</feature>
<keyword evidence="4 7" id="KW-0472">Membrane</keyword>
<dbReference type="EMBL" id="LFJN01000003">
    <property type="protein sequence ID" value="KPI44624.1"/>
    <property type="molecule type" value="Genomic_DNA"/>
</dbReference>